<feature type="region of interest" description="Disordered" evidence="5">
    <location>
        <begin position="517"/>
        <end position="554"/>
    </location>
</feature>
<evidence type="ECO:0000256" key="3">
    <source>
        <dbReference type="ARBA" id="ARBA00022989"/>
    </source>
</evidence>
<dbReference type="AlphaFoldDB" id="A0A8J2KAX8"/>
<feature type="compositionally biased region" description="Low complexity" evidence="5">
    <location>
        <begin position="531"/>
        <end position="543"/>
    </location>
</feature>
<dbReference type="InterPro" id="IPR052808">
    <property type="entry name" value="GPCR_Mth-like"/>
</dbReference>
<evidence type="ECO:0000313" key="9">
    <source>
        <dbReference type="Proteomes" id="UP000708208"/>
    </source>
</evidence>
<dbReference type="GO" id="GO:0004888">
    <property type="term" value="F:transmembrane signaling receptor activity"/>
    <property type="evidence" value="ECO:0007669"/>
    <property type="project" value="InterPro"/>
</dbReference>
<name>A0A8J2KAX8_9HEXA</name>
<keyword evidence="3 6" id="KW-1133">Transmembrane helix</keyword>
<evidence type="ECO:0000313" key="8">
    <source>
        <dbReference type="EMBL" id="CAG7722529.1"/>
    </source>
</evidence>
<gene>
    <name evidence="8" type="ORF">AFUS01_LOCUS11660</name>
</gene>
<evidence type="ECO:0000256" key="4">
    <source>
        <dbReference type="ARBA" id="ARBA00023136"/>
    </source>
</evidence>
<accession>A0A8J2KAX8</accession>
<feature type="compositionally biased region" description="Polar residues" evidence="5">
    <location>
        <begin position="544"/>
        <end position="554"/>
    </location>
</feature>
<keyword evidence="4 6" id="KW-0472">Membrane</keyword>
<dbReference type="GO" id="GO:0007166">
    <property type="term" value="P:cell surface receptor signaling pathway"/>
    <property type="evidence" value="ECO:0007669"/>
    <property type="project" value="InterPro"/>
</dbReference>
<evidence type="ECO:0000259" key="7">
    <source>
        <dbReference type="PROSITE" id="PS50261"/>
    </source>
</evidence>
<dbReference type="PROSITE" id="PS50261">
    <property type="entry name" value="G_PROTEIN_RECEP_F2_4"/>
    <property type="match status" value="1"/>
</dbReference>
<feature type="transmembrane region" description="Helical" evidence="6">
    <location>
        <begin position="344"/>
        <end position="368"/>
    </location>
</feature>
<proteinExistence type="predicted"/>
<comment type="subcellular location">
    <subcellularLocation>
        <location evidence="1">Membrane</location>
        <topology evidence="1">Multi-pass membrane protein</topology>
    </subcellularLocation>
</comment>
<dbReference type="OrthoDB" id="6134459at2759"/>
<feature type="transmembrane region" description="Helical" evidence="6">
    <location>
        <begin position="394"/>
        <end position="421"/>
    </location>
</feature>
<feature type="transmembrane region" description="Helical" evidence="6">
    <location>
        <begin position="226"/>
        <end position="248"/>
    </location>
</feature>
<reference evidence="8" key="1">
    <citation type="submission" date="2021-06" db="EMBL/GenBank/DDBJ databases">
        <authorList>
            <person name="Hodson N. C."/>
            <person name="Mongue J. A."/>
            <person name="Jaron S. K."/>
        </authorList>
    </citation>
    <scope>NUCLEOTIDE SEQUENCE</scope>
</reference>
<feature type="transmembrane region" description="Helical" evidence="6">
    <location>
        <begin position="260"/>
        <end position="279"/>
    </location>
</feature>
<keyword evidence="2 6" id="KW-0812">Transmembrane</keyword>
<keyword evidence="9" id="KW-1185">Reference proteome</keyword>
<dbReference type="EMBL" id="CAJVCH010090183">
    <property type="protein sequence ID" value="CAG7722529.1"/>
    <property type="molecule type" value="Genomic_DNA"/>
</dbReference>
<dbReference type="InterPro" id="IPR017981">
    <property type="entry name" value="GPCR_2-like_7TM"/>
</dbReference>
<feature type="transmembrane region" description="Helical" evidence="6">
    <location>
        <begin position="469"/>
        <end position="494"/>
    </location>
</feature>
<dbReference type="GO" id="GO:0016020">
    <property type="term" value="C:membrane"/>
    <property type="evidence" value="ECO:0007669"/>
    <property type="project" value="UniProtKB-SubCell"/>
</dbReference>
<evidence type="ECO:0000256" key="2">
    <source>
        <dbReference type="ARBA" id="ARBA00022692"/>
    </source>
</evidence>
<comment type="caution">
    <text evidence="8">The sequence shown here is derived from an EMBL/GenBank/DDBJ whole genome shotgun (WGS) entry which is preliminary data.</text>
</comment>
<feature type="transmembrane region" description="Helical" evidence="6">
    <location>
        <begin position="442"/>
        <end position="463"/>
    </location>
</feature>
<organism evidence="8 9">
    <name type="scientific">Allacma fusca</name>
    <dbReference type="NCBI Taxonomy" id="39272"/>
    <lineage>
        <taxon>Eukaryota</taxon>
        <taxon>Metazoa</taxon>
        <taxon>Ecdysozoa</taxon>
        <taxon>Arthropoda</taxon>
        <taxon>Hexapoda</taxon>
        <taxon>Collembola</taxon>
        <taxon>Symphypleona</taxon>
        <taxon>Sminthuridae</taxon>
        <taxon>Allacma</taxon>
    </lineage>
</organism>
<dbReference type="CDD" id="cd15039">
    <property type="entry name" value="7tmB3_Methuselah-like"/>
    <property type="match status" value="1"/>
</dbReference>
<evidence type="ECO:0000256" key="5">
    <source>
        <dbReference type="SAM" id="MobiDB-lite"/>
    </source>
</evidence>
<evidence type="ECO:0000256" key="6">
    <source>
        <dbReference type="SAM" id="Phobius"/>
    </source>
</evidence>
<feature type="domain" description="G-protein coupled receptors family 2 profile 2" evidence="7">
    <location>
        <begin position="224"/>
        <end position="481"/>
    </location>
</feature>
<protein>
    <recommendedName>
        <fullName evidence="7">G-protein coupled receptors family 2 profile 2 domain-containing protein</fullName>
    </recommendedName>
</protein>
<evidence type="ECO:0000256" key="1">
    <source>
        <dbReference type="ARBA" id="ARBA00004141"/>
    </source>
</evidence>
<dbReference type="Proteomes" id="UP000708208">
    <property type="component" value="Unassembled WGS sequence"/>
</dbReference>
<dbReference type="PANTHER" id="PTHR46953:SF1">
    <property type="entry name" value="G-PROTEIN COUPLED RECEPTOR MTH-LIKE 1-RELATED"/>
    <property type="match status" value="1"/>
</dbReference>
<sequence length="554" mass="63468">MRIESTISLLENVLNKSAVVRIPPLWTKSKENRLNFKLQEGFQGCGNESFLVVLEELVVNASEVDNANVEGYMEFNGFLKLQNDFYRPSEYCLQEQKTGTIDGEQMDWKPPVFTENGVRDSDPGWQPHIRSNQLICKYSNGTVHKMYQSWPSVDFTDDDGYLAHKESIRLRKDGNLLFLGKKRAWEVIPPSEFCIDDLETYEEHSERPFMIVLCTVESDIHGRITWLYVTAMFTSAFFLFLTALVYGLLWDKHNVHGWTIFAYVTSMFFLYALLGASNVVGMRGEAEDYDPMQDRLICFIIGISGHLFFISTFCWLTLINFDLWSTFRSNKPVGERSKGLKRFLCYNLFAWGVSIAVVIVGVVLEWLYPETESEVVVPLYGQVNCFIAPWAKGYYVYSIIGLLMIINAIFIVLTSYTIYRFSETTRMVAHSRSGGAQQSFKLFSKLFVIMGVTWTFDIISWLFSQDTTIMYSVWIILDLLNICQAIAIFVIFICKQKTVEQLRQKFPIFSQSPDICGRAHQGKSSANRYRSTISSSKETSASTQNTSTKNSSVV</sequence>
<feature type="transmembrane region" description="Helical" evidence="6">
    <location>
        <begin position="299"/>
        <end position="323"/>
    </location>
</feature>
<dbReference type="PANTHER" id="PTHR46953">
    <property type="entry name" value="G-PROTEIN COUPLED RECEPTOR MTH-LIKE 1-RELATED"/>
    <property type="match status" value="1"/>
</dbReference>